<accession>A0A0L8G2G7</accession>
<name>A0A0L8G2G7_OCTBM</name>
<dbReference type="AlphaFoldDB" id="A0A0L8G2G7"/>
<gene>
    <name evidence="1" type="ORF">OCBIM_22001415mg</name>
</gene>
<evidence type="ECO:0000313" key="1">
    <source>
        <dbReference type="EMBL" id="KOF71212.1"/>
    </source>
</evidence>
<dbReference type="EMBL" id="KQ424302">
    <property type="protein sequence ID" value="KOF71212.1"/>
    <property type="molecule type" value="Genomic_DNA"/>
</dbReference>
<organism evidence="1">
    <name type="scientific">Octopus bimaculoides</name>
    <name type="common">California two-spotted octopus</name>
    <dbReference type="NCBI Taxonomy" id="37653"/>
    <lineage>
        <taxon>Eukaryota</taxon>
        <taxon>Metazoa</taxon>
        <taxon>Spiralia</taxon>
        <taxon>Lophotrochozoa</taxon>
        <taxon>Mollusca</taxon>
        <taxon>Cephalopoda</taxon>
        <taxon>Coleoidea</taxon>
        <taxon>Octopodiformes</taxon>
        <taxon>Octopoda</taxon>
        <taxon>Incirrata</taxon>
        <taxon>Octopodidae</taxon>
        <taxon>Octopus</taxon>
    </lineage>
</organism>
<dbReference type="Gene3D" id="1.10.437.10">
    <property type="entry name" value="Blc2-like"/>
    <property type="match status" value="1"/>
</dbReference>
<protein>
    <submittedName>
        <fullName evidence="1">Uncharacterized protein</fullName>
    </submittedName>
</protein>
<dbReference type="GO" id="GO:0042981">
    <property type="term" value="P:regulation of apoptotic process"/>
    <property type="evidence" value="ECO:0007669"/>
    <property type="project" value="InterPro"/>
</dbReference>
<dbReference type="OrthoDB" id="6080198at2759"/>
<sequence>MDNTLTDTYTPPGATSTVLGELSIMSLHSNDDCLPPDRESDSEFAASVQNKPGHISKTSLQGDYLLKSFVNEQISKEGLEVPCEETIDEDYAKEQEAHALGRDLRRLADAFERSYERKAVKKKASDVNHYLLITNFFKF</sequence>
<proteinExistence type="predicted"/>
<reference evidence="1" key="1">
    <citation type="submission" date="2015-07" db="EMBL/GenBank/DDBJ databases">
        <title>MeaNS - Measles Nucleotide Surveillance Program.</title>
        <authorList>
            <person name="Tran T."/>
            <person name="Druce J."/>
        </authorList>
    </citation>
    <scope>NUCLEOTIDE SEQUENCE</scope>
    <source>
        <strain evidence="1">UCB-OBI-ISO-001</strain>
        <tissue evidence="1">Gonad</tissue>
    </source>
</reference>
<dbReference type="InterPro" id="IPR036834">
    <property type="entry name" value="Bcl-2-like_sf"/>
</dbReference>